<keyword evidence="11" id="KW-0325">Glycoprotein</keyword>
<feature type="transmembrane region" description="Helical" evidence="14">
    <location>
        <begin position="198"/>
        <end position="223"/>
    </location>
</feature>
<evidence type="ECO:0000259" key="15">
    <source>
        <dbReference type="PROSITE" id="PS50262"/>
    </source>
</evidence>
<keyword evidence="17" id="KW-1185">Reference proteome</keyword>
<accession>A0AAV3AZH6</accession>
<dbReference type="PRINTS" id="PR00237">
    <property type="entry name" value="GPCRRHODOPSN"/>
</dbReference>
<sequence length="311" mass="35752">MNETRITTINLLGFQTHQIIRYFMFFSLFLIYCISICGNLLIITLVSYSKSLQSPMYFFLSQLAVSDILLATDILPNTLHVILVKESIISFSGCVAQFFYFAVAEAVEYFLLTVMSYDRYLAICKPLHYTLIMSHHLCWIMVAICWILSIILTLFYTLTVIKLQFCGPNVIDHYYCDLDPILQLSCSDTTIVRQLLRLFSALFLFFPFFVIIVSYIFIIIAILKIPSVIGKQKAFSTCSSHLSIVCTYFTTLICVYLVPSRIDSANISKFLSLLYTAGNPMMNPIIYSLRNNDLKQIVRKLNLISLNYNRD</sequence>
<keyword evidence="3 14" id="KW-0716">Sensory transduction</keyword>
<dbReference type="AlphaFoldDB" id="A0AAV3AZH6"/>
<evidence type="ECO:0000256" key="9">
    <source>
        <dbReference type="ARBA" id="ARBA00023157"/>
    </source>
</evidence>
<dbReference type="PANTHER" id="PTHR24242:SF253">
    <property type="entry name" value="OLFACTORY RECEPTOR-RELATED"/>
    <property type="match status" value="1"/>
</dbReference>
<feature type="domain" description="G-protein coupled receptors family 1 profile" evidence="15">
    <location>
        <begin position="38"/>
        <end position="287"/>
    </location>
</feature>
<evidence type="ECO:0000256" key="14">
    <source>
        <dbReference type="RuleBase" id="RU363047"/>
    </source>
</evidence>
<gene>
    <name evidence="16" type="ORF">GDO54_005837</name>
</gene>
<evidence type="ECO:0000256" key="10">
    <source>
        <dbReference type="ARBA" id="ARBA00023170"/>
    </source>
</evidence>
<evidence type="ECO:0000256" key="12">
    <source>
        <dbReference type="ARBA" id="ARBA00023224"/>
    </source>
</evidence>
<feature type="transmembrane region" description="Helical" evidence="14">
    <location>
        <begin position="95"/>
        <end position="117"/>
    </location>
</feature>
<keyword evidence="8 14" id="KW-0472">Membrane</keyword>
<evidence type="ECO:0000256" key="6">
    <source>
        <dbReference type="ARBA" id="ARBA00022989"/>
    </source>
</evidence>
<reference evidence="16" key="1">
    <citation type="thesis" date="2020" institute="ProQuest LLC" country="789 East Eisenhower Parkway, Ann Arbor, MI, USA">
        <title>Comparative Genomics and Chromosome Evolution.</title>
        <authorList>
            <person name="Mudd A.B."/>
        </authorList>
    </citation>
    <scope>NUCLEOTIDE SEQUENCE</scope>
    <source>
        <strain evidence="16">1538</strain>
        <tissue evidence="16">Blood</tissue>
    </source>
</reference>
<evidence type="ECO:0000256" key="4">
    <source>
        <dbReference type="ARBA" id="ARBA00022692"/>
    </source>
</evidence>
<feature type="transmembrane region" description="Helical" evidence="14">
    <location>
        <begin position="235"/>
        <end position="258"/>
    </location>
</feature>
<dbReference type="GO" id="GO:0004984">
    <property type="term" value="F:olfactory receptor activity"/>
    <property type="evidence" value="ECO:0007669"/>
    <property type="project" value="InterPro"/>
</dbReference>
<dbReference type="GO" id="GO:0005886">
    <property type="term" value="C:plasma membrane"/>
    <property type="evidence" value="ECO:0007669"/>
    <property type="project" value="UniProtKB-SubCell"/>
</dbReference>
<evidence type="ECO:0000256" key="8">
    <source>
        <dbReference type="ARBA" id="ARBA00023136"/>
    </source>
</evidence>
<dbReference type="PRINTS" id="PR00245">
    <property type="entry name" value="OLFACTORYR"/>
</dbReference>
<dbReference type="PROSITE" id="PS50262">
    <property type="entry name" value="G_PROTEIN_RECEP_F1_2"/>
    <property type="match status" value="1"/>
</dbReference>
<evidence type="ECO:0000256" key="13">
    <source>
        <dbReference type="RuleBase" id="RU000688"/>
    </source>
</evidence>
<feature type="transmembrane region" description="Helical" evidence="14">
    <location>
        <begin position="20"/>
        <end position="45"/>
    </location>
</feature>
<keyword evidence="9" id="KW-1015">Disulfide bond</keyword>
<protein>
    <recommendedName>
        <fullName evidence="14">Olfactory receptor</fullName>
    </recommendedName>
</protein>
<dbReference type="InterPro" id="IPR000725">
    <property type="entry name" value="Olfact_rcpt"/>
</dbReference>
<evidence type="ECO:0000256" key="3">
    <source>
        <dbReference type="ARBA" id="ARBA00022606"/>
    </source>
</evidence>
<name>A0AAV3AZH6_PYXAD</name>
<organism evidence="16 17">
    <name type="scientific">Pyxicephalus adspersus</name>
    <name type="common">African bullfrog</name>
    <dbReference type="NCBI Taxonomy" id="30357"/>
    <lineage>
        <taxon>Eukaryota</taxon>
        <taxon>Metazoa</taxon>
        <taxon>Chordata</taxon>
        <taxon>Craniata</taxon>
        <taxon>Vertebrata</taxon>
        <taxon>Euteleostomi</taxon>
        <taxon>Amphibia</taxon>
        <taxon>Batrachia</taxon>
        <taxon>Anura</taxon>
        <taxon>Neobatrachia</taxon>
        <taxon>Ranoidea</taxon>
        <taxon>Pyxicephalidae</taxon>
        <taxon>Pyxicephalinae</taxon>
        <taxon>Pyxicephalus</taxon>
    </lineage>
</organism>
<keyword evidence="6 14" id="KW-1133">Transmembrane helix</keyword>
<evidence type="ECO:0000313" key="16">
    <source>
        <dbReference type="EMBL" id="DBA29777.1"/>
    </source>
</evidence>
<dbReference type="PANTHER" id="PTHR24242">
    <property type="entry name" value="G-PROTEIN COUPLED RECEPTOR"/>
    <property type="match status" value="1"/>
</dbReference>
<keyword evidence="10 13" id="KW-0675">Receptor</keyword>
<keyword evidence="12 13" id="KW-0807">Transducer</keyword>
<dbReference type="FunFam" id="1.20.1070.10:FF:000010">
    <property type="entry name" value="Olfactory receptor"/>
    <property type="match status" value="1"/>
</dbReference>
<evidence type="ECO:0000256" key="11">
    <source>
        <dbReference type="ARBA" id="ARBA00023180"/>
    </source>
</evidence>
<dbReference type="InterPro" id="IPR050939">
    <property type="entry name" value="Olfactory_GPCR1"/>
</dbReference>
<keyword evidence="5 14" id="KW-0552">Olfaction</keyword>
<dbReference type="Proteomes" id="UP001181693">
    <property type="component" value="Unassembled WGS sequence"/>
</dbReference>
<dbReference type="InterPro" id="IPR017452">
    <property type="entry name" value="GPCR_Rhodpsn_7TM"/>
</dbReference>
<dbReference type="EMBL" id="DYDO01000002">
    <property type="protein sequence ID" value="DBA29777.1"/>
    <property type="molecule type" value="Genomic_DNA"/>
</dbReference>
<comment type="similarity">
    <text evidence="13">Belongs to the G-protein coupled receptor 1 family.</text>
</comment>
<dbReference type="Pfam" id="PF13853">
    <property type="entry name" value="7tm_4"/>
    <property type="match status" value="1"/>
</dbReference>
<comment type="subcellular location">
    <subcellularLocation>
        <location evidence="1 14">Cell membrane</location>
        <topology evidence="1 14">Multi-pass membrane protein</topology>
    </subcellularLocation>
</comment>
<evidence type="ECO:0000256" key="2">
    <source>
        <dbReference type="ARBA" id="ARBA00022475"/>
    </source>
</evidence>
<comment type="caution">
    <text evidence="16">The sequence shown here is derived from an EMBL/GenBank/DDBJ whole genome shotgun (WGS) entry which is preliminary data.</text>
</comment>
<evidence type="ECO:0000256" key="5">
    <source>
        <dbReference type="ARBA" id="ARBA00022725"/>
    </source>
</evidence>
<dbReference type="GO" id="GO:0004930">
    <property type="term" value="F:G protein-coupled receptor activity"/>
    <property type="evidence" value="ECO:0007669"/>
    <property type="project" value="UniProtKB-KW"/>
</dbReference>
<dbReference type="InterPro" id="IPR000276">
    <property type="entry name" value="GPCR_Rhodpsn"/>
</dbReference>
<feature type="transmembrane region" description="Helical" evidence="14">
    <location>
        <begin position="137"/>
        <end position="158"/>
    </location>
</feature>
<keyword evidence="7 13" id="KW-0297">G-protein coupled receptor</keyword>
<keyword evidence="4 13" id="KW-0812">Transmembrane</keyword>
<dbReference type="PROSITE" id="PS00237">
    <property type="entry name" value="G_PROTEIN_RECEP_F1_1"/>
    <property type="match status" value="1"/>
</dbReference>
<feature type="transmembrane region" description="Helical" evidence="14">
    <location>
        <begin position="57"/>
        <end position="75"/>
    </location>
</feature>
<evidence type="ECO:0000256" key="7">
    <source>
        <dbReference type="ARBA" id="ARBA00023040"/>
    </source>
</evidence>
<dbReference type="Gene3D" id="1.20.1070.10">
    <property type="entry name" value="Rhodopsin 7-helix transmembrane proteins"/>
    <property type="match status" value="1"/>
</dbReference>
<evidence type="ECO:0000256" key="1">
    <source>
        <dbReference type="ARBA" id="ARBA00004651"/>
    </source>
</evidence>
<proteinExistence type="inferred from homology"/>
<keyword evidence="2 14" id="KW-1003">Cell membrane</keyword>
<evidence type="ECO:0000313" key="17">
    <source>
        <dbReference type="Proteomes" id="UP001181693"/>
    </source>
</evidence>
<dbReference type="SUPFAM" id="SSF81321">
    <property type="entry name" value="Family A G protein-coupled receptor-like"/>
    <property type="match status" value="1"/>
</dbReference>